<dbReference type="EMBL" id="CAKMRJ010003334">
    <property type="protein sequence ID" value="CAH1432705.1"/>
    <property type="molecule type" value="Genomic_DNA"/>
</dbReference>
<protein>
    <submittedName>
        <fullName evidence="1">Uncharacterized protein</fullName>
    </submittedName>
</protein>
<evidence type="ECO:0000313" key="2">
    <source>
        <dbReference type="Proteomes" id="UP001157418"/>
    </source>
</evidence>
<gene>
    <name evidence="1" type="ORF">LVIROSA_LOCUS19339</name>
</gene>
<comment type="caution">
    <text evidence="1">The sequence shown here is derived from an EMBL/GenBank/DDBJ whole genome shotgun (WGS) entry which is preliminary data.</text>
</comment>
<proteinExistence type="predicted"/>
<reference evidence="1 2" key="1">
    <citation type="submission" date="2022-01" db="EMBL/GenBank/DDBJ databases">
        <authorList>
            <person name="Xiong W."/>
            <person name="Schranz E."/>
        </authorList>
    </citation>
    <scope>NUCLEOTIDE SEQUENCE [LARGE SCALE GENOMIC DNA]</scope>
</reference>
<dbReference type="AlphaFoldDB" id="A0AAU9NBY9"/>
<dbReference type="Proteomes" id="UP001157418">
    <property type="component" value="Unassembled WGS sequence"/>
</dbReference>
<organism evidence="1 2">
    <name type="scientific">Lactuca virosa</name>
    <dbReference type="NCBI Taxonomy" id="75947"/>
    <lineage>
        <taxon>Eukaryota</taxon>
        <taxon>Viridiplantae</taxon>
        <taxon>Streptophyta</taxon>
        <taxon>Embryophyta</taxon>
        <taxon>Tracheophyta</taxon>
        <taxon>Spermatophyta</taxon>
        <taxon>Magnoliopsida</taxon>
        <taxon>eudicotyledons</taxon>
        <taxon>Gunneridae</taxon>
        <taxon>Pentapetalae</taxon>
        <taxon>asterids</taxon>
        <taxon>campanulids</taxon>
        <taxon>Asterales</taxon>
        <taxon>Asteraceae</taxon>
        <taxon>Cichorioideae</taxon>
        <taxon>Cichorieae</taxon>
        <taxon>Lactucinae</taxon>
        <taxon>Lactuca</taxon>
    </lineage>
</organism>
<accession>A0AAU9NBY9</accession>
<sequence>MHINHQGCLIKSSVLPRLYCGCGGRTEKIKIQKGSNFFLSFLCAVPCGLLFSEDFIHGKTIAGCYPTR</sequence>
<name>A0AAU9NBY9_9ASTR</name>
<keyword evidence="2" id="KW-1185">Reference proteome</keyword>
<evidence type="ECO:0000313" key="1">
    <source>
        <dbReference type="EMBL" id="CAH1432705.1"/>
    </source>
</evidence>